<dbReference type="SMART" id="SM00332">
    <property type="entry name" value="PP2Cc"/>
    <property type="match status" value="1"/>
</dbReference>
<keyword evidence="13" id="KW-0472">Membrane</keyword>
<protein>
    <recommendedName>
        <fullName evidence="9">Serine/threonine protein phosphatase PstP</fullName>
        <ecNumber evidence="2">3.1.3.16</ecNumber>
    </recommendedName>
    <alternativeName>
        <fullName evidence="11">Mycobacterial Ser/Thr phosphatase</fullName>
    </alternativeName>
    <alternativeName>
        <fullName evidence="10">PP2C-family Ser/Thr phosphatase</fullName>
    </alternativeName>
</protein>
<dbReference type="PANTHER" id="PTHR13832">
    <property type="entry name" value="PROTEIN PHOSPHATASE 2C"/>
    <property type="match status" value="1"/>
</dbReference>
<keyword evidence="3" id="KW-0479">Metal-binding</keyword>
<dbReference type="OrthoDB" id="9801841at2"/>
<feature type="domain" description="PPM-type phosphatase" evidence="14">
    <location>
        <begin position="6"/>
        <end position="237"/>
    </location>
</feature>
<dbReference type="RefSeq" id="WP_114030772.1">
    <property type="nucleotide sequence ID" value="NZ_QOIL01000012.1"/>
</dbReference>
<dbReference type="CDD" id="cd00143">
    <property type="entry name" value="PP2Cc"/>
    <property type="match status" value="1"/>
</dbReference>
<sequence>MTIALRYAARSDVGLLREGNEDSAYASPRLLAVADGMGGHAHGEVASSVAITAMSSLDRDAAGADLLGAIEAAVRDANRKLHEMVGRDPSLKGMGTTLTAMLWSGTRVALVHVGDSRAYLLRNGELYQITHDHTLVQSLVDDGRITQEEAASHPQRSILLRALDGSGEVDPDLSLREAQINDRYLLCSDGLSSVVSAETLHHTLTTVDEPDAVVRQLIDLANRGGGPDNITCIVADVVEIEEGQVVAGDAAVVGAAGSSRLRSQPPDTPAGRASTITAPQPVLVDDDLDDEPVGGPAANAVAAPRRVRRRRMWPATVTVLVLLVVLLAGGGYYGWKWTQDQYYVGALGDELVLFRGVGTTIGPIQLNSVVQRTGLSVSSIPEPERDQVRRGMPVADLKSGQTRINDLKAKSGGDQKSTQPTASPTTTPESS</sequence>
<feature type="transmembrane region" description="Helical" evidence="13">
    <location>
        <begin position="315"/>
        <end position="335"/>
    </location>
</feature>
<dbReference type="PANTHER" id="PTHR13832:SF827">
    <property type="entry name" value="PROTEIN PHOSPHATASE 1L"/>
    <property type="match status" value="1"/>
</dbReference>
<dbReference type="Proteomes" id="UP000253094">
    <property type="component" value="Unassembled WGS sequence"/>
</dbReference>
<name>A0A367FHF2_9ACTN</name>
<comment type="cofactor">
    <cofactor evidence="1">
        <name>Mn(2+)</name>
        <dbReference type="ChEBI" id="CHEBI:29035"/>
    </cofactor>
</comment>
<accession>A0A367FHF2</accession>
<dbReference type="Pfam" id="PF13672">
    <property type="entry name" value="PP2C_2"/>
    <property type="match status" value="1"/>
</dbReference>
<evidence type="ECO:0000256" key="2">
    <source>
        <dbReference type="ARBA" id="ARBA00013081"/>
    </source>
</evidence>
<dbReference type="GO" id="GO:0004722">
    <property type="term" value="F:protein serine/threonine phosphatase activity"/>
    <property type="evidence" value="ECO:0007669"/>
    <property type="project" value="UniProtKB-EC"/>
</dbReference>
<evidence type="ECO:0000259" key="14">
    <source>
        <dbReference type="PROSITE" id="PS51746"/>
    </source>
</evidence>
<dbReference type="SUPFAM" id="SSF81606">
    <property type="entry name" value="PP2C-like"/>
    <property type="match status" value="1"/>
</dbReference>
<keyword evidence="13" id="KW-0812">Transmembrane</keyword>
<evidence type="ECO:0000256" key="6">
    <source>
        <dbReference type="ARBA" id="ARBA00023211"/>
    </source>
</evidence>
<feature type="region of interest" description="Disordered" evidence="12">
    <location>
        <begin position="377"/>
        <end position="431"/>
    </location>
</feature>
<dbReference type="PROSITE" id="PS51746">
    <property type="entry name" value="PPM_2"/>
    <property type="match status" value="1"/>
</dbReference>
<evidence type="ECO:0000256" key="4">
    <source>
        <dbReference type="ARBA" id="ARBA00022801"/>
    </source>
</evidence>
<keyword evidence="5" id="KW-0904">Protein phosphatase</keyword>
<evidence type="ECO:0000256" key="9">
    <source>
        <dbReference type="ARBA" id="ARBA00071184"/>
    </source>
</evidence>
<evidence type="ECO:0000256" key="13">
    <source>
        <dbReference type="SAM" id="Phobius"/>
    </source>
</evidence>
<dbReference type="Gene3D" id="3.60.40.10">
    <property type="entry name" value="PPM-type phosphatase domain"/>
    <property type="match status" value="1"/>
</dbReference>
<keyword evidence="4" id="KW-0378">Hydrolase</keyword>
<evidence type="ECO:0000256" key="1">
    <source>
        <dbReference type="ARBA" id="ARBA00001936"/>
    </source>
</evidence>
<evidence type="ECO:0000256" key="3">
    <source>
        <dbReference type="ARBA" id="ARBA00022723"/>
    </source>
</evidence>
<comment type="caution">
    <text evidence="15">The sequence shown here is derived from an EMBL/GenBank/DDBJ whole genome shotgun (WGS) entry which is preliminary data.</text>
</comment>
<dbReference type="SMART" id="SM00331">
    <property type="entry name" value="PP2C_SIG"/>
    <property type="match status" value="1"/>
</dbReference>
<keyword evidence="6" id="KW-0464">Manganese</keyword>
<comment type="catalytic activity">
    <reaction evidence="8">
        <text>O-phospho-L-threonyl-[protein] + H2O = L-threonyl-[protein] + phosphate</text>
        <dbReference type="Rhea" id="RHEA:47004"/>
        <dbReference type="Rhea" id="RHEA-COMP:11060"/>
        <dbReference type="Rhea" id="RHEA-COMP:11605"/>
        <dbReference type="ChEBI" id="CHEBI:15377"/>
        <dbReference type="ChEBI" id="CHEBI:30013"/>
        <dbReference type="ChEBI" id="CHEBI:43474"/>
        <dbReference type="ChEBI" id="CHEBI:61977"/>
        <dbReference type="EC" id="3.1.3.16"/>
    </reaction>
</comment>
<dbReference type="GO" id="GO:0046872">
    <property type="term" value="F:metal ion binding"/>
    <property type="evidence" value="ECO:0007669"/>
    <property type="project" value="UniProtKB-KW"/>
</dbReference>
<organism evidence="15 16">
    <name type="scientific">Sphaerisporangium album</name>
    <dbReference type="NCBI Taxonomy" id="509200"/>
    <lineage>
        <taxon>Bacteria</taxon>
        <taxon>Bacillati</taxon>
        <taxon>Actinomycetota</taxon>
        <taxon>Actinomycetes</taxon>
        <taxon>Streptosporangiales</taxon>
        <taxon>Streptosporangiaceae</taxon>
        <taxon>Sphaerisporangium</taxon>
    </lineage>
</organism>
<keyword evidence="13" id="KW-1133">Transmembrane helix</keyword>
<keyword evidence="16" id="KW-1185">Reference proteome</keyword>
<dbReference type="InterPro" id="IPR015655">
    <property type="entry name" value="PP2C"/>
</dbReference>
<evidence type="ECO:0000256" key="10">
    <source>
        <dbReference type="ARBA" id="ARBA00077741"/>
    </source>
</evidence>
<dbReference type="EMBL" id="QOIL01000012">
    <property type="protein sequence ID" value="RCG29050.1"/>
    <property type="molecule type" value="Genomic_DNA"/>
</dbReference>
<dbReference type="NCBIfam" id="NF033484">
    <property type="entry name" value="Stp1_PP2C_phos"/>
    <property type="match status" value="1"/>
</dbReference>
<gene>
    <name evidence="15" type="ORF">DQ384_22165</name>
</gene>
<evidence type="ECO:0000256" key="7">
    <source>
        <dbReference type="ARBA" id="ARBA00047761"/>
    </source>
</evidence>
<reference evidence="15 16" key="1">
    <citation type="submission" date="2018-06" db="EMBL/GenBank/DDBJ databases">
        <title>Sphaerisporangium craniellae sp. nov., isolated from a marine sponge in the South China Sea.</title>
        <authorList>
            <person name="Li L."/>
        </authorList>
    </citation>
    <scope>NUCLEOTIDE SEQUENCE [LARGE SCALE GENOMIC DNA]</scope>
    <source>
        <strain evidence="15 16">CCTCC AA 208026</strain>
    </source>
</reference>
<dbReference type="EC" id="3.1.3.16" evidence="2"/>
<evidence type="ECO:0000313" key="16">
    <source>
        <dbReference type="Proteomes" id="UP000253094"/>
    </source>
</evidence>
<evidence type="ECO:0000256" key="12">
    <source>
        <dbReference type="SAM" id="MobiDB-lite"/>
    </source>
</evidence>
<dbReference type="FunFam" id="3.60.40.10:FF:000002">
    <property type="entry name" value="Serine/threonine phosphatase stp"/>
    <property type="match status" value="1"/>
</dbReference>
<evidence type="ECO:0000256" key="11">
    <source>
        <dbReference type="ARBA" id="ARBA00079123"/>
    </source>
</evidence>
<dbReference type="InterPro" id="IPR001932">
    <property type="entry name" value="PPM-type_phosphatase-like_dom"/>
</dbReference>
<comment type="catalytic activity">
    <reaction evidence="7">
        <text>O-phospho-L-seryl-[protein] + H2O = L-seryl-[protein] + phosphate</text>
        <dbReference type="Rhea" id="RHEA:20629"/>
        <dbReference type="Rhea" id="RHEA-COMP:9863"/>
        <dbReference type="Rhea" id="RHEA-COMP:11604"/>
        <dbReference type="ChEBI" id="CHEBI:15377"/>
        <dbReference type="ChEBI" id="CHEBI:29999"/>
        <dbReference type="ChEBI" id="CHEBI:43474"/>
        <dbReference type="ChEBI" id="CHEBI:83421"/>
        <dbReference type="EC" id="3.1.3.16"/>
    </reaction>
</comment>
<feature type="compositionally biased region" description="Low complexity" evidence="12">
    <location>
        <begin position="417"/>
        <end position="431"/>
    </location>
</feature>
<evidence type="ECO:0000256" key="8">
    <source>
        <dbReference type="ARBA" id="ARBA00048336"/>
    </source>
</evidence>
<proteinExistence type="predicted"/>
<evidence type="ECO:0000256" key="5">
    <source>
        <dbReference type="ARBA" id="ARBA00022912"/>
    </source>
</evidence>
<dbReference type="InterPro" id="IPR036457">
    <property type="entry name" value="PPM-type-like_dom_sf"/>
</dbReference>
<evidence type="ECO:0000313" key="15">
    <source>
        <dbReference type="EMBL" id="RCG29050.1"/>
    </source>
</evidence>
<dbReference type="AlphaFoldDB" id="A0A367FHF2"/>